<dbReference type="Gene3D" id="3.40.47.10">
    <property type="match status" value="1"/>
</dbReference>
<keyword evidence="4 6" id="KW-0012">Acyltransferase</keyword>
<name>A0A1S2Z530_CICAR</name>
<dbReference type="UniPathway" id="UPA00094"/>
<dbReference type="Proteomes" id="UP000087171">
    <property type="component" value="Unplaced"/>
</dbReference>
<dbReference type="InterPro" id="IPR013747">
    <property type="entry name" value="ACP_syn_III_C"/>
</dbReference>
<dbReference type="InterPro" id="IPR013601">
    <property type="entry name" value="FAE1_typ3_polyketide_synth"/>
</dbReference>
<dbReference type="CDD" id="cd00831">
    <property type="entry name" value="CHS_like"/>
    <property type="match status" value="1"/>
</dbReference>
<dbReference type="SUPFAM" id="SSF53901">
    <property type="entry name" value="Thiolase-like"/>
    <property type="match status" value="2"/>
</dbReference>
<dbReference type="STRING" id="3827.A0A1S2Z530"/>
<evidence type="ECO:0000256" key="3">
    <source>
        <dbReference type="ARBA" id="ARBA00022679"/>
    </source>
</evidence>
<dbReference type="PaxDb" id="3827-XP_004515239.1"/>
<dbReference type="InterPro" id="IPR016039">
    <property type="entry name" value="Thiolase-like"/>
</dbReference>
<dbReference type="GO" id="GO:0009922">
    <property type="term" value="F:fatty acid elongase activity"/>
    <property type="evidence" value="ECO:0007669"/>
    <property type="project" value="UniProtKB-EC"/>
</dbReference>
<dbReference type="AlphaFoldDB" id="A0A1S2Z530"/>
<keyword evidence="7" id="KW-1133">Transmembrane helix</keyword>
<feature type="domain" description="FAE" evidence="8">
    <location>
        <begin position="55"/>
        <end position="343"/>
    </location>
</feature>
<dbReference type="PIRSF" id="PIRSF036417">
    <property type="entry name" value="3-ktacl-CoA_syn"/>
    <property type="match status" value="1"/>
</dbReference>
<evidence type="ECO:0000256" key="7">
    <source>
        <dbReference type="SAM" id="Phobius"/>
    </source>
</evidence>
<evidence type="ECO:0000256" key="4">
    <source>
        <dbReference type="ARBA" id="ARBA00023315"/>
    </source>
</evidence>
<evidence type="ECO:0000256" key="1">
    <source>
        <dbReference type="ARBA" id="ARBA00005194"/>
    </source>
</evidence>
<dbReference type="InterPro" id="IPR012392">
    <property type="entry name" value="3-ktacl-CoA_syn"/>
</dbReference>
<comment type="similarity">
    <text evidence="2 6">Belongs to the thiolase-like superfamily. Chalcone/stilbene synthases family.</text>
</comment>
<keyword evidence="3 6" id="KW-0808">Transferase</keyword>
<reference evidence="11" key="1">
    <citation type="submission" date="2025-08" db="UniProtKB">
        <authorList>
            <consortium name="RefSeq"/>
        </authorList>
    </citation>
    <scope>IDENTIFICATION</scope>
    <source>
        <tissue evidence="11">Etiolated seedlings</tissue>
    </source>
</reference>
<dbReference type="eggNOG" id="ENOG502QPKZ">
    <property type="taxonomic scope" value="Eukaryota"/>
</dbReference>
<dbReference type="GeneID" id="101505529"/>
<evidence type="ECO:0000256" key="5">
    <source>
        <dbReference type="ARBA" id="ARBA00047375"/>
    </source>
</evidence>
<comment type="catalytic activity">
    <reaction evidence="5">
        <text>a very-long-chain acyl-CoA + malonyl-CoA + H(+) = a very-long-chain 3-oxoacyl-CoA + CO2 + CoA</text>
        <dbReference type="Rhea" id="RHEA:32727"/>
        <dbReference type="ChEBI" id="CHEBI:15378"/>
        <dbReference type="ChEBI" id="CHEBI:16526"/>
        <dbReference type="ChEBI" id="CHEBI:57287"/>
        <dbReference type="ChEBI" id="CHEBI:57384"/>
        <dbReference type="ChEBI" id="CHEBI:90725"/>
        <dbReference type="ChEBI" id="CHEBI:90736"/>
        <dbReference type="EC" id="2.3.1.199"/>
    </reaction>
</comment>
<dbReference type="EC" id="2.3.1.-" evidence="6"/>
<proteinExistence type="inferred from homology"/>
<evidence type="ECO:0000313" key="11">
    <source>
        <dbReference type="RefSeq" id="XP_004515239.1"/>
    </source>
</evidence>
<evidence type="ECO:0000259" key="9">
    <source>
        <dbReference type="Pfam" id="PF08541"/>
    </source>
</evidence>
<protein>
    <recommendedName>
        <fullName evidence="6">3-ketoacyl-CoA synthase</fullName>
        <ecNumber evidence="6">2.3.1.-</ecNumber>
    </recommendedName>
</protein>
<comment type="pathway">
    <text evidence="1 6">Lipid metabolism; fatty acid biosynthesis.</text>
</comment>
<dbReference type="PANTHER" id="PTHR31561">
    <property type="entry name" value="3-KETOACYL-COA SYNTHASE"/>
    <property type="match status" value="1"/>
</dbReference>
<gene>
    <name evidence="11" type="primary">LOC101505529</name>
</gene>
<dbReference type="GO" id="GO:0006633">
    <property type="term" value="P:fatty acid biosynthetic process"/>
    <property type="evidence" value="ECO:0007669"/>
    <property type="project" value="UniProtKB-UniPathway"/>
</dbReference>
<feature type="domain" description="Beta-ketoacyl-[acyl-carrier-protein] synthase III C-terminal" evidence="9">
    <location>
        <begin position="361"/>
        <end position="439"/>
    </location>
</feature>
<keyword evidence="7" id="KW-0812">Transmembrane</keyword>
<organism evidence="10 11">
    <name type="scientific">Cicer arietinum</name>
    <name type="common">Chickpea</name>
    <name type="synonym">Garbanzo</name>
    <dbReference type="NCBI Taxonomy" id="3827"/>
    <lineage>
        <taxon>Eukaryota</taxon>
        <taxon>Viridiplantae</taxon>
        <taxon>Streptophyta</taxon>
        <taxon>Embryophyta</taxon>
        <taxon>Tracheophyta</taxon>
        <taxon>Spermatophyta</taxon>
        <taxon>Magnoliopsida</taxon>
        <taxon>eudicotyledons</taxon>
        <taxon>Gunneridae</taxon>
        <taxon>Pentapetalae</taxon>
        <taxon>rosids</taxon>
        <taxon>fabids</taxon>
        <taxon>Fabales</taxon>
        <taxon>Fabaceae</taxon>
        <taxon>Papilionoideae</taxon>
        <taxon>50 kb inversion clade</taxon>
        <taxon>NPAAA clade</taxon>
        <taxon>Hologalegina</taxon>
        <taxon>IRL clade</taxon>
        <taxon>Cicereae</taxon>
        <taxon>Cicer</taxon>
    </lineage>
</organism>
<dbReference type="GO" id="GO:0016020">
    <property type="term" value="C:membrane"/>
    <property type="evidence" value="ECO:0007669"/>
    <property type="project" value="InterPro"/>
</dbReference>
<dbReference type="Pfam" id="PF08392">
    <property type="entry name" value="FAE1_CUT1_RppA"/>
    <property type="match status" value="1"/>
</dbReference>
<evidence type="ECO:0000256" key="6">
    <source>
        <dbReference type="PIRNR" id="PIRNR036417"/>
    </source>
</evidence>
<keyword evidence="7" id="KW-0472">Membrane</keyword>
<evidence type="ECO:0000256" key="2">
    <source>
        <dbReference type="ARBA" id="ARBA00005531"/>
    </source>
</evidence>
<accession>A0A1S2Z530</accession>
<evidence type="ECO:0000313" key="10">
    <source>
        <dbReference type="Proteomes" id="UP000087171"/>
    </source>
</evidence>
<sequence length="468" mass="52877">MTLFSKPFTFLAQIMFSTLSIVGDYLNNQILFKSCNIFSLLQWCGLIAFIAIFYLKKKQKKVYLVDFACYKPYAKCICSKEMFLNASKCTGQFKDESLNFQRKIMDKSGFGDKTYVPDSLLKVPPNICTIEARKETESVIFGAIDELLLKTKMKVEDIEIIITNCCIFNPTPSLSAMVVNHYKINHQILCYNLNGMGCSAGLIAIDLAKQLLQVHSNSYALVVSTENLTSAWYLGNNRSMLLSNCLFRVGGTAILLSNLSSDSRRSKYHLKHTVRTHKGSQDICYNSILRREDETNTITGISLSKDLLNSAGFALKANISTLGKSVLPLLEQLKYVSTFLAKKYFNTRIKVYTPDFKLAFEHFCIHTGGKAVQDEIQKVLGLSDYQLEPSRMTLYRYGNTSSSSVWYVLAYCEAKGRIKKGDRIWQIAFGSGFKCSTIVWCALRNVDPINEINPWSDEIHEFPVDVSS</sequence>
<feature type="transmembrane region" description="Helical" evidence="7">
    <location>
        <begin position="30"/>
        <end position="55"/>
    </location>
</feature>
<evidence type="ECO:0000259" key="8">
    <source>
        <dbReference type="Pfam" id="PF08392"/>
    </source>
</evidence>
<dbReference type="KEGG" id="cam:101505529"/>
<dbReference type="Pfam" id="PF08541">
    <property type="entry name" value="ACP_syn_III_C"/>
    <property type="match status" value="1"/>
</dbReference>
<dbReference type="RefSeq" id="XP_004515239.1">
    <property type="nucleotide sequence ID" value="XM_004515182.3"/>
</dbReference>
<keyword evidence="10" id="KW-1185">Reference proteome</keyword>
<dbReference type="OrthoDB" id="1356170at2759"/>